<evidence type="ECO:0000313" key="2">
    <source>
        <dbReference type="Proteomes" id="UP001206925"/>
    </source>
</evidence>
<organism evidence="1 2">
    <name type="scientific">Ambrosia artemisiifolia</name>
    <name type="common">Common ragweed</name>
    <dbReference type="NCBI Taxonomy" id="4212"/>
    <lineage>
        <taxon>Eukaryota</taxon>
        <taxon>Viridiplantae</taxon>
        <taxon>Streptophyta</taxon>
        <taxon>Embryophyta</taxon>
        <taxon>Tracheophyta</taxon>
        <taxon>Spermatophyta</taxon>
        <taxon>Magnoliopsida</taxon>
        <taxon>eudicotyledons</taxon>
        <taxon>Gunneridae</taxon>
        <taxon>Pentapetalae</taxon>
        <taxon>asterids</taxon>
        <taxon>campanulids</taxon>
        <taxon>Asterales</taxon>
        <taxon>Asteraceae</taxon>
        <taxon>Asteroideae</taxon>
        <taxon>Heliantheae alliance</taxon>
        <taxon>Heliantheae</taxon>
        <taxon>Ambrosia</taxon>
    </lineage>
</organism>
<dbReference type="AlphaFoldDB" id="A0AAD5CVS6"/>
<proteinExistence type="predicted"/>
<reference evidence="1" key="1">
    <citation type="submission" date="2022-06" db="EMBL/GenBank/DDBJ databases">
        <title>Uncovering the hologenomic basis of an extraordinary plant invasion.</title>
        <authorList>
            <person name="Bieker V.C."/>
            <person name="Martin M.D."/>
            <person name="Gilbert T."/>
            <person name="Hodgins K."/>
            <person name="Battlay P."/>
            <person name="Petersen B."/>
            <person name="Wilson J."/>
        </authorList>
    </citation>
    <scope>NUCLEOTIDE SEQUENCE</scope>
    <source>
        <strain evidence="1">AA19_3_7</strain>
        <tissue evidence="1">Leaf</tissue>
    </source>
</reference>
<name>A0AAD5CVS6_AMBAR</name>
<keyword evidence="2" id="KW-1185">Reference proteome</keyword>
<protein>
    <submittedName>
        <fullName evidence="1">Uncharacterized protein</fullName>
    </submittedName>
</protein>
<dbReference type="Proteomes" id="UP001206925">
    <property type="component" value="Unassembled WGS sequence"/>
</dbReference>
<gene>
    <name evidence="1" type="ORF">M8C21_030882</name>
</gene>
<dbReference type="EMBL" id="JAMZMK010006391">
    <property type="protein sequence ID" value="KAI7749238.1"/>
    <property type="molecule type" value="Genomic_DNA"/>
</dbReference>
<sequence>MQTLRVSVRTSFRLCRPPSLHHRSRYLDRRVDLELYMSLLFLCNGDSRAGYSVDQGSVFSYEMVYRTNSLLAKSSVYLCLSVFLTVNNKCIALSLFNG</sequence>
<accession>A0AAD5CVS6</accession>
<evidence type="ECO:0000313" key="1">
    <source>
        <dbReference type="EMBL" id="KAI7749238.1"/>
    </source>
</evidence>
<comment type="caution">
    <text evidence="1">The sequence shown here is derived from an EMBL/GenBank/DDBJ whole genome shotgun (WGS) entry which is preliminary data.</text>
</comment>